<evidence type="ECO:0000256" key="2">
    <source>
        <dbReference type="ARBA" id="ARBA00022490"/>
    </source>
</evidence>
<dbReference type="EMBL" id="QGGH01000002">
    <property type="protein sequence ID" value="PWJ92415.1"/>
    <property type="molecule type" value="Genomic_DNA"/>
</dbReference>
<dbReference type="InterPro" id="IPR050249">
    <property type="entry name" value="Pseudomonas-type_ThrB"/>
</dbReference>
<dbReference type="Gene3D" id="3.90.1200.10">
    <property type="match status" value="1"/>
</dbReference>
<accession>A0A8E2WE27</accession>
<dbReference type="PANTHER" id="PTHR21064:SF1">
    <property type="entry name" value="HYDROXYLYSINE KINASE"/>
    <property type="match status" value="1"/>
</dbReference>
<dbReference type="Proteomes" id="UP000245631">
    <property type="component" value="Unassembled WGS sequence"/>
</dbReference>
<dbReference type="Pfam" id="PF01636">
    <property type="entry name" value="APH"/>
    <property type="match status" value="1"/>
</dbReference>
<comment type="function">
    <text evidence="6">Catalyzes the GTP-dependent phosphorylation of 5-hydroxy-L-lysine.</text>
</comment>
<feature type="domain" description="Aminoglycoside phosphotransferase" evidence="9">
    <location>
        <begin position="39"/>
        <end position="277"/>
    </location>
</feature>
<keyword evidence="2" id="KW-0963">Cytoplasm</keyword>
<keyword evidence="3" id="KW-0808">Transferase</keyword>
<reference evidence="10 11" key="1">
    <citation type="submission" date="2018-05" db="EMBL/GenBank/DDBJ databases">
        <title>Genomic Encyclopedia of Type Strains, Phase IV (KMG-IV): sequencing the most valuable type-strain genomes for metagenomic binning, comparative biology and taxonomic classification.</title>
        <authorList>
            <person name="Goeker M."/>
        </authorList>
    </citation>
    <scope>NUCLEOTIDE SEQUENCE [LARGE SCALE GENOMIC DNA]</scope>
    <source>
        <strain evidence="10 11">DSM 2626</strain>
    </source>
</reference>
<dbReference type="PANTHER" id="PTHR21064">
    <property type="entry name" value="AMINOGLYCOSIDE PHOSPHOTRANSFERASE DOMAIN-CONTAINING PROTEIN-RELATED"/>
    <property type="match status" value="1"/>
</dbReference>
<evidence type="ECO:0000259" key="9">
    <source>
        <dbReference type="Pfam" id="PF01636"/>
    </source>
</evidence>
<evidence type="ECO:0000256" key="8">
    <source>
        <dbReference type="ARBA" id="ARBA00040505"/>
    </source>
</evidence>
<evidence type="ECO:0000256" key="7">
    <source>
        <dbReference type="ARBA" id="ARBA00038873"/>
    </source>
</evidence>
<protein>
    <recommendedName>
        <fullName evidence="8">Hydroxylysine kinase</fullName>
        <ecNumber evidence="7">2.7.1.81</ecNumber>
    </recommendedName>
</protein>
<dbReference type="InterPro" id="IPR002575">
    <property type="entry name" value="Aminoglycoside_PTrfase"/>
</dbReference>
<comment type="caution">
    <text evidence="10">The sequence shown here is derived from an EMBL/GenBank/DDBJ whole genome shotgun (WGS) entry which is preliminary data.</text>
</comment>
<keyword evidence="4 10" id="KW-0418">Kinase</keyword>
<evidence type="ECO:0000256" key="6">
    <source>
        <dbReference type="ARBA" id="ARBA00037368"/>
    </source>
</evidence>
<evidence type="ECO:0000256" key="5">
    <source>
        <dbReference type="ARBA" id="ARBA00036820"/>
    </source>
</evidence>
<dbReference type="RefSeq" id="WP_109661761.1">
    <property type="nucleotide sequence ID" value="NZ_QGGH01000002.1"/>
</dbReference>
<dbReference type="GO" id="GO:0005737">
    <property type="term" value="C:cytoplasm"/>
    <property type="evidence" value="ECO:0007669"/>
    <property type="project" value="UniProtKB-SubCell"/>
</dbReference>
<organism evidence="10 11">
    <name type="scientific">Rhizobium loti</name>
    <name type="common">Mesorhizobium loti</name>
    <dbReference type="NCBI Taxonomy" id="381"/>
    <lineage>
        <taxon>Bacteria</taxon>
        <taxon>Pseudomonadati</taxon>
        <taxon>Pseudomonadota</taxon>
        <taxon>Alphaproteobacteria</taxon>
        <taxon>Hyphomicrobiales</taxon>
        <taxon>Phyllobacteriaceae</taxon>
        <taxon>Mesorhizobium</taxon>
    </lineage>
</organism>
<dbReference type="GeneID" id="61051234"/>
<gene>
    <name evidence="10" type="ORF">C8D77_102187</name>
</gene>
<evidence type="ECO:0000256" key="3">
    <source>
        <dbReference type="ARBA" id="ARBA00022679"/>
    </source>
</evidence>
<evidence type="ECO:0000313" key="11">
    <source>
        <dbReference type="Proteomes" id="UP000245631"/>
    </source>
</evidence>
<dbReference type="InterPro" id="IPR011009">
    <property type="entry name" value="Kinase-like_dom_sf"/>
</dbReference>
<dbReference type="EC" id="2.7.1.81" evidence="7"/>
<comment type="catalytic activity">
    <reaction evidence="5">
        <text>(5R)-5-hydroxy-L-lysine + GTP = (5R)-5-phosphooxy-L-lysine + GDP + H(+)</text>
        <dbReference type="Rhea" id="RHEA:19049"/>
        <dbReference type="ChEBI" id="CHEBI:15378"/>
        <dbReference type="ChEBI" id="CHEBI:37565"/>
        <dbReference type="ChEBI" id="CHEBI:57882"/>
        <dbReference type="ChEBI" id="CHEBI:58189"/>
        <dbReference type="ChEBI" id="CHEBI:58357"/>
        <dbReference type="EC" id="2.7.1.81"/>
    </reaction>
</comment>
<name>A0A8E2WE27_RHILI</name>
<dbReference type="SUPFAM" id="SSF56112">
    <property type="entry name" value="Protein kinase-like (PK-like)"/>
    <property type="match status" value="1"/>
</dbReference>
<sequence>MSAVVPDAFGETLAEDAPDVSTADALTIMRRHYGLTGSARPLPGERDHNFHIQTDGQADFVLKISHPAEEVAFTDFQNKALDHILEVDPTLPVPSVRKSLEGEAQFAISVGGSAPRIIRLVSYLPGQLLSRSPPSAAQDRNLGIFLARLGRALRGFFHPAAGSDLLWDIRKVAKTRPMMTHITDVGRRAMVERVIDAFEEHAAPVIPSLRAQIVHNDMNSYNVVMDASRPEIVSGILDFGDMIHSPLICDLAIGAVYRWPAEDHPLAPAARFVAGYQAVQPLEAEEIGILFDLIRARLALIANIASWQAERFPAKRDYVLRLITEVWASLERLDGLSSADARRYFLDHSNPE</sequence>
<evidence type="ECO:0000313" key="10">
    <source>
        <dbReference type="EMBL" id="PWJ92415.1"/>
    </source>
</evidence>
<evidence type="ECO:0000256" key="1">
    <source>
        <dbReference type="ARBA" id="ARBA00004496"/>
    </source>
</evidence>
<proteinExistence type="predicted"/>
<dbReference type="AlphaFoldDB" id="A0A8E2WE27"/>
<comment type="subcellular location">
    <subcellularLocation>
        <location evidence="1">Cytoplasm</location>
    </subcellularLocation>
</comment>
<dbReference type="GO" id="GO:0047992">
    <property type="term" value="F:hydroxylysine kinase activity"/>
    <property type="evidence" value="ECO:0007669"/>
    <property type="project" value="UniProtKB-EC"/>
</dbReference>
<evidence type="ECO:0000256" key="4">
    <source>
        <dbReference type="ARBA" id="ARBA00022777"/>
    </source>
</evidence>